<keyword evidence="3" id="KW-0732">Signal</keyword>
<dbReference type="PANTHER" id="PTHR12236:SF80">
    <property type="entry name" value="CUTICULAR PROTEIN 62BC, ISOFORM A"/>
    <property type="match status" value="1"/>
</dbReference>
<dbReference type="PROSITE" id="PS00233">
    <property type="entry name" value="CHIT_BIND_RR_1"/>
    <property type="match status" value="1"/>
</dbReference>
<dbReference type="Pfam" id="PF00379">
    <property type="entry name" value="Chitin_bind_4"/>
    <property type="match status" value="1"/>
</dbReference>
<dbReference type="GO" id="GO:0031012">
    <property type="term" value="C:extracellular matrix"/>
    <property type="evidence" value="ECO:0007669"/>
    <property type="project" value="TreeGrafter"/>
</dbReference>
<proteinExistence type="predicted"/>
<sequence>MMAVSQVAVCALMCALVVVVFVEGMPRPGPPARVGYAQHEEPLDYHAHPKYSYKYGVSDHHTGDIKSAHETRDGDVVKGQYSLVEADGTIRTVDYTADDHNGFNAVVSKSGHAVHAPILGHERP</sequence>
<reference evidence="4" key="1">
    <citation type="submission" date="2021-07" db="EMBL/GenBank/DDBJ databases">
        <authorList>
            <person name="Catto M.A."/>
            <person name="Jacobson A."/>
            <person name="Kennedy G."/>
            <person name="Labadie P."/>
            <person name="Hunt B.G."/>
            <person name="Srinivasan R."/>
        </authorList>
    </citation>
    <scope>NUCLEOTIDE SEQUENCE</scope>
    <source>
        <strain evidence="4">PL_HMW_Pooled</strain>
        <tissue evidence="4">Head</tissue>
    </source>
</reference>
<evidence type="ECO:0000313" key="5">
    <source>
        <dbReference type="Proteomes" id="UP001219518"/>
    </source>
</evidence>
<dbReference type="PROSITE" id="PS51155">
    <property type="entry name" value="CHIT_BIND_RR_2"/>
    <property type="match status" value="1"/>
</dbReference>
<feature type="chain" id="PRO_5042087722" evidence="3">
    <location>
        <begin position="25"/>
        <end position="124"/>
    </location>
</feature>
<dbReference type="PANTHER" id="PTHR12236">
    <property type="entry name" value="STRUCTURAL CONTITUENT OF CUTICLE"/>
    <property type="match status" value="1"/>
</dbReference>
<accession>A0AAE1H1Q8</accession>
<protein>
    <submittedName>
        <fullName evidence="4">Adult-specific cuticular protein ACP-20</fullName>
    </submittedName>
</protein>
<name>A0AAE1H1Q8_9NEOP</name>
<evidence type="ECO:0000256" key="2">
    <source>
        <dbReference type="PROSITE-ProRule" id="PRU00497"/>
    </source>
</evidence>
<gene>
    <name evidence="4" type="ORF">KUF71_022377</name>
</gene>
<dbReference type="InterPro" id="IPR000618">
    <property type="entry name" value="Insect_cuticle"/>
</dbReference>
<evidence type="ECO:0000256" key="3">
    <source>
        <dbReference type="SAM" id="SignalP"/>
    </source>
</evidence>
<dbReference type="InterPro" id="IPR031311">
    <property type="entry name" value="CHIT_BIND_RR_consensus"/>
</dbReference>
<evidence type="ECO:0000256" key="1">
    <source>
        <dbReference type="ARBA" id="ARBA00022460"/>
    </source>
</evidence>
<reference evidence="4" key="2">
    <citation type="journal article" date="2023" name="BMC Genomics">
        <title>Pest status, molecular evolution, and epigenetic factors derived from the genome assembly of Frankliniella fusca, a thysanopteran phytovirus vector.</title>
        <authorList>
            <person name="Catto M.A."/>
            <person name="Labadie P.E."/>
            <person name="Jacobson A.L."/>
            <person name="Kennedy G.G."/>
            <person name="Srinivasan R."/>
            <person name="Hunt B.G."/>
        </authorList>
    </citation>
    <scope>NUCLEOTIDE SEQUENCE</scope>
    <source>
        <strain evidence="4">PL_HMW_Pooled</strain>
    </source>
</reference>
<dbReference type="Proteomes" id="UP001219518">
    <property type="component" value="Unassembled WGS sequence"/>
</dbReference>
<evidence type="ECO:0000313" key="4">
    <source>
        <dbReference type="EMBL" id="KAK3912923.1"/>
    </source>
</evidence>
<feature type="signal peptide" evidence="3">
    <location>
        <begin position="1"/>
        <end position="24"/>
    </location>
</feature>
<comment type="caution">
    <text evidence="4">The sequence shown here is derived from an EMBL/GenBank/DDBJ whole genome shotgun (WGS) entry which is preliminary data.</text>
</comment>
<keyword evidence="5" id="KW-1185">Reference proteome</keyword>
<dbReference type="EMBL" id="JAHWGI010000307">
    <property type="protein sequence ID" value="KAK3912923.1"/>
    <property type="molecule type" value="Genomic_DNA"/>
</dbReference>
<dbReference type="GO" id="GO:0042302">
    <property type="term" value="F:structural constituent of cuticle"/>
    <property type="evidence" value="ECO:0007669"/>
    <property type="project" value="UniProtKB-UniRule"/>
</dbReference>
<keyword evidence="1 2" id="KW-0193">Cuticle</keyword>
<dbReference type="GO" id="GO:0005615">
    <property type="term" value="C:extracellular space"/>
    <property type="evidence" value="ECO:0007669"/>
    <property type="project" value="TreeGrafter"/>
</dbReference>
<dbReference type="InterPro" id="IPR051217">
    <property type="entry name" value="Insect_Cuticle_Struc_Prot"/>
</dbReference>
<dbReference type="PRINTS" id="PR00947">
    <property type="entry name" value="CUTICLE"/>
</dbReference>
<organism evidence="4 5">
    <name type="scientific">Frankliniella fusca</name>
    <dbReference type="NCBI Taxonomy" id="407009"/>
    <lineage>
        <taxon>Eukaryota</taxon>
        <taxon>Metazoa</taxon>
        <taxon>Ecdysozoa</taxon>
        <taxon>Arthropoda</taxon>
        <taxon>Hexapoda</taxon>
        <taxon>Insecta</taxon>
        <taxon>Pterygota</taxon>
        <taxon>Neoptera</taxon>
        <taxon>Paraneoptera</taxon>
        <taxon>Thysanoptera</taxon>
        <taxon>Terebrantia</taxon>
        <taxon>Thripoidea</taxon>
        <taxon>Thripidae</taxon>
        <taxon>Frankliniella</taxon>
    </lineage>
</organism>
<dbReference type="AlphaFoldDB" id="A0AAE1H1Q8"/>